<dbReference type="Pfam" id="PF16669">
    <property type="entry name" value="TTC5_OB"/>
    <property type="match status" value="1"/>
</dbReference>
<evidence type="ECO:0000313" key="2">
    <source>
        <dbReference type="EMBL" id="KPJ01437.1"/>
    </source>
</evidence>
<proteinExistence type="predicted"/>
<keyword evidence="3" id="KW-1185">Reference proteome</keyword>
<protein>
    <submittedName>
        <fullName evidence="2">Tetratricopeptide repeat protein 5</fullName>
    </submittedName>
</protein>
<dbReference type="STRING" id="66420.A0A0N1I350"/>
<dbReference type="InterPro" id="IPR032076">
    <property type="entry name" value="TTC5_OB"/>
</dbReference>
<evidence type="ECO:0000259" key="1">
    <source>
        <dbReference type="Pfam" id="PF16669"/>
    </source>
</evidence>
<feature type="domain" description="Tetratricopeptide repeat protein 5 OB fold" evidence="1">
    <location>
        <begin position="25"/>
        <end position="136"/>
    </location>
</feature>
<gene>
    <name evidence="2" type="ORF">RR46_00493</name>
</gene>
<evidence type="ECO:0000313" key="3">
    <source>
        <dbReference type="Proteomes" id="UP000053268"/>
    </source>
</evidence>
<accession>A0A0N1I350</accession>
<name>A0A0N1I350_PAPXU</name>
<dbReference type="AlphaFoldDB" id="A0A0N1I350"/>
<organism evidence="2 3">
    <name type="scientific">Papilio xuthus</name>
    <name type="common">Asian swallowtail butterfly</name>
    <dbReference type="NCBI Taxonomy" id="66420"/>
    <lineage>
        <taxon>Eukaryota</taxon>
        <taxon>Metazoa</taxon>
        <taxon>Ecdysozoa</taxon>
        <taxon>Arthropoda</taxon>
        <taxon>Hexapoda</taxon>
        <taxon>Insecta</taxon>
        <taxon>Pterygota</taxon>
        <taxon>Neoptera</taxon>
        <taxon>Endopterygota</taxon>
        <taxon>Lepidoptera</taxon>
        <taxon>Glossata</taxon>
        <taxon>Ditrysia</taxon>
        <taxon>Papilionoidea</taxon>
        <taxon>Papilionidae</taxon>
        <taxon>Papilioninae</taxon>
        <taxon>Papilio</taxon>
    </lineage>
</organism>
<dbReference type="Proteomes" id="UP000053268">
    <property type="component" value="Unassembled WGS sequence"/>
</dbReference>
<dbReference type="InterPro" id="IPR038645">
    <property type="entry name" value="TTC5_OB_sf"/>
</dbReference>
<dbReference type="EMBL" id="KQ459329">
    <property type="protein sequence ID" value="KPJ01437.1"/>
    <property type="molecule type" value="Genomic_DNA"/>
</dbReference>
<dbReference type="Gene3D" id="2.40.50.550">
    <property type="match status" value="1"/>
</dbReference>
<reference evidence="2 3" key="1">
    <citation type="journal article" date="2015" name="Nat. Commun.">
        <title>Outbred genome sequencing and CRISPR/Cas9 gene editing in butterflies.</title>
        <authorList>
            <person name="Li X."/>
            <person name="Fan D."/>
            <person name="Zhang W."/>
            <person name="Liu G."/>
            <person name="Zhang L."/>
            <person name="Zhao L."/>
            <person name="Fang X."/>
            <person name="Chen L."/>
            <person name="Dong Y."/>
            <person name="Chen Y."/>
            <person name="Ding Y."/>
            <person name="Zhao R."/>
            <person name="Feng M."/>
            <person name="Zhu Y."/>
            <person name="Feng Y."/>
            <person name="Jiang X."/>
            <person name="Zhu D."/>
            <person name="Xiang H."/>
            <person name="Feng X."/>
            <person name="Li S."/>
            <person name="Wang J."/>
            <person name="Zhang G."/>
            <person name="Kronforst M.R."/>
            <person name="Wang W."/>
        </authorList>
    </citation>
    <scope>NUCLEOTIDE SEQUENCE [LARGE SCALE GENOMIC DNA]</scope>
    <source>
        <strain evidence="2">Ya'a_city_454_Px</strain>
        <tissue evidence="2">Whole body</tissue>
    </source>
</reference>
<sequence length="146" mass="16212">MDKKMLGAYSPGTFHTFGSRRDVTLELCKLDNLVEGVNEGKVVLGRVVGSIHNENAVPFTFAIVDESLTCVCVTVYNWADGRGAIIGDCVTIPEPYMTTHKHESDLATYNFKSLRLNNPMLLLVNGKRVGRNQFACTRVTSTYELH</sequence>